<gene>
    <name evidence="2" type="ORF">PPG34_07985</name>
</gene>
<sequence>MKGRVGWRLVGATFISIPLTFGSAWAQGQNKIADEVSVVVTHGQVIGLGSGSGFIGVRLHAGEPVVFSASKGLNAVAQTPGRLLAFSGPSQRWSVQRLDISENVQTIQVTPRLIFVRTDKRLLGFQGAAGRWKIQELGVQEEHRRTLVQDHLAVVVTDRRVLGFSAFTGGFFAETLSSDEAIEQVDGNDNIIVLFTSARKLVFRSGLAVWGEIP</sequence>
<proteinExistence type="predicted"/>
<comment type="caution">
    <text evidence="2">The sequence shown here is derived from an EMBL/GenBank/DDBJ whole genome shotgun (WGS) entry which is preliminary data.</text>
</comment>
<feature type="chain" id="PRO_5046983398" evidence="1">
    <location>
        <begin position="27"/>
        <end position="214"/>
    </location>
</feature>
<name>A0ABU3K7C5_9BACT</name>
<keyword evidence="1" id="KW-0732">Signal</keyword>
<evidence type="ECO:0000256" key="1">
    <source>
        <dbReference type="SAM" id="SignalP"/>
    </source>
</evidence>
<reference evidence="2 3" key="1">
    <citation type="journal article" date="2023" name="ISME J.">
        <title>Cultivation and genomic characterization of novel and ubiquitous marine nitrite-oxidizing bacteria from the Nitrospirales.</title>
        <authorList>
            <person name="Mueller A.J."/>
            <person name="Daebeler A."/>
            <person name="Herbold C.W."/>
            <person name="Kirkegaard R.H."/>
            <person name="Daims H."/>
        </authorList>
    </citation>
    <scope>NUCLEOTIDE SEQUENCE [LARGE SCALE GENOMIC DNA]</scope>
    <source>
        <strain evidence="2 3">EB</strain>
    </source>
</reference>
<evidence type="ECO:0000313" key="3">
    <source>
        <dbReference type="Proteomes" id="UP001250932"/>
    </source>
</evidence>
<dbReference type="Proteomes" id="UP001250932">
    <property type="component" value="Unassembled WGS sequence"/>
</dbReference>
<dbReference type="EMBL" id="JAQOUE010000001">
    <property type="protein sequence ID" value="MDT7042289.1"/>
    <property type="molecule type" value="Genomic_DNA"/>
</dbReference>
<keyword evidence="3" id="KW-1185">Reference proteome</keyword>
<dbReference type="RefSeq" id="WP_313832667.1">
    <property type="nucleotide sequence ID" value="NZ_JAQOUE010000001.1"/>
</dbReference>
<feature type="signal peptide" evidence="1">
    <location>
        <begin position="1"/>
        <end position="26"/>
    </location>
</feature>
<accession>A0ABU3K7C5</accession>
<evidence type="ECO:0000313" key="2">
    <source>
        <dbReference type="EMBL" id="MDT7042289.1"/>
    </source>
</evidence>
<organism evidence="2 3">
    <name type="scientific">Candidatus Nitronereus thalassa</name>
    <dbReference type="NCBI Taxonomy" id="3020898"/>
    <lineage>
        <taxon>Bacteria</taxon>
        <taxon>Pseudomonadati</taxon>
        <taxon>Nitrospirota</taxon>
        <taxon>Nitrospiria</taxon>
        <taxon>Nitrospirales</taxon>
        <taxon>Nitrospiraceae</taxon>
        <taxon>Candidatus Nitronereus</taxon>
    </lineage>
</organism>
<protein>
    <submittedName>
        <fullName evidence="2">Uncharacterized protein</fullName>
    </submittedName>
</protein>